<dbReference type="AlphaFoldDB" id="A0AAV3RMG4"/>
<organism evidence="2 3">
    <name type="scientific">Lithospermum erythrorhizon</name>
    <name type="common">Purple gromwell</name>
    <name type="synonym">Lithospermum officinale var. erythrorhizon</name>
    <dbReference type="NCBI Taxonomy" id="34254"/>
    <lineage>
        <taxon>Eukaryota</taxon>
        <taxon>Viridiplantae</taxon>
        <taxon>Streptophyta</taxon>
        <taxon>Embryophyta</taxon>
        <taxon>Tracheophyta</taxon>
        <taxon>Spermatophyta</taxon>
        <taxon>Magnoliopsida</taxon>
        <taxon>eudicotyledons</taxon>
        <taxon>Gunneridae</taxon>
        <taxon>Pentapetalae</taxon>
        <taxon>asterids</taxon>
        <taxon>lamiids</taxon>
        <taxon>Boraginales</taxon>
        <taxon>Boraginaceae</taxon>
        <taxon>Boraginoideae</taxon>
        <taxon>Lithospermeae</taxon>
        <taxon>Lithospermum</taxon>
    </lineage>
</organism>
<gene>
    <name evidence="2" type="ORF">LIER_28660</name>
</gene>
<comment type="caution">
    <text evidence="2">The sequence shown here is derived from an EMBL/GenBank/DDBJ whole genome shotgun (WGS) entry which is preliminary data.</text>
</comment>
<evidence type="ECO:0000259" key="1">
    <source>
        <dbReference type="Pfam" id="PF10551"/>
    </source>
</evidence>
<feature type="domain" description="MULE transposase" evidence="1">
    <location>
        <begin position="92"/>
        <end position="163"/>
    </location>
</feature>
<evidence type="ECO:0000313" key="3">
    <source>
        <dbReference type="Proteomes" id="UP001454036"/>
    </source>
</evidence>
<dbReference type="InterPro" id="IPR018289">
    <property type="entry name" value="MULE_transposase_dom"/>
</dbReference>
<proteinExistence type="predicted"/>
<dbReference type="Pfam" id="PF10551">
    <property type="entry name" value="MULE"/>
    <property type="match status" value="1"/>
</dbReference>
<dbReference type="PANTHER" id="PTHR31569:SF4">
    <property type="entry name" value="SWIM-TYPE DOMAIN-CONTAINING PROTEIN"/>
    <property type="match status" value="1"/>
</dbReference>
<sequence length="292" mass="33308">MSKTAVPPRDILSFIKLQNPENRSTSKTIYNFRQLVKEEELNGHSVPQYLFKLLEDNGYGYSIQTEPGTNVLSDVLFVHPDSIKLLHAFPYVLIMDSTYNTNRYKLPLFQIVGFVSTGRTFTAGYGFLSFEKTEVYTWVLDTFQTKFLKEPPGVIVTDRELGLIVLHIGTPGPTPKAKWMSAGEMGLIITTKFNILFVIFSTMQSLTCLPLTLTSALPEKEEIVIGYLEIQEHFIWLKMCKDFPLPPIHSNWRHHCDDSVAELPSRYSIRLQKFREIQATNPAARSPVNVDD</sequence>
<reference evidence="2 3" key="1">
    <citation type="submission" date="2024-01" db="EMBL/GenBank/DDBJ databases">
        <title>The complete chloroplast genome sequence of Lithospermum erythrorhizon: insights into the phylogenetic relationship among Boraginaceae species and the maternal lineages of purple gromwells.</title>
        <authorList>
            <person name="Okada T."/>
            <person name="Watanabe K."/>
        </authorList>
    </citation>
    <scope>NUCLEOTIDE SEQUENCE [LARGE SCALE GENOMIC DNA]</scope>
</reference>
<dbReference type="EMBL" id="BAABME010009624">
    <property type="protein sequence ID" value="GAA0175497.1"/>
    <property type="molecule type" value="Genomic_DNA"/>
</dbReference>
<dbReference type="Proteomes" id="UP001454036">
    <property type="component" value="Unassembled WGS sequence"/>
</dbReference>
<protein>
    <recommendedName>
        <fullName evidence="1">MULE transposase domain-containing protein</fullName>
    </recommendedName>
</protein>
<dbReference type="PANTHER" id="PTHR31569">
    <property type="entry name" value="SWIM-TYPE DOMAIN-CONTAINING PROTEIN"/>
    <property type="match status" value="1"/>
</dbReference>
<dbReference type="InterPro" id="IPR052579">
    <property type="entry name" value="Zinc_finger_SWIM"/>
</dbReference>
<evidence type="ECO:0000313" key="2">
    <source>
        <dbReference type="EMBL" id="GAA0175497.1"/>
    </source>
</evidence>
<keyword evidence="3" id="KW-1185">Reference proteome</keyword>
<accession>A0AAV3RMG4</accession>
<name>A0AAV3RMG4_LITER</name>